<dbReference type="EMBL" id="BEYQ01000009">
    <property type="protein sequence ID" value="GBD53755.1"/>
    <property type="molecule type" value="Genomic_DNA"/>
</dbReference>
<organism evidence="1 2">
    <name type="scientific">Microcystis aeruginosa NIES-298</name>
    <dbReference type="NCBI Taxonomy" id="449468"/>
    <lineage>
        <taxon>Bacteria</taxon>
        <taxon>Bacillati</taxon>
        <taxon>Cyanobacteriota</taxon>
        <taxon>Cyanophyceae</taxon>
        <taxon>Oscillatoriophycideae</taxon>
        <taxon>Chroococcales</taxon>
        <taxon>Microcystaceae</taxon>
        <taxon>Microcystis</taxon>
    </lineage>
</organism>
<dbReference type="RefSeq" id="WP_103112613.1">
    <property type="nucleotide sequence ID" value="NZ_BEIU01000008.1"/>
</dbReference>
<gene>
    <name evidence="1" type="ORF">BGM30_28480</name>
</gene>
<evidence type="ECO:0000313" key="2">
    <source>
        <dbReference type="Proteomes" id="UP000236321"/>
    </source>
</evidence>
<comment type="caution">
    <text evidence="1">The sequence shown here is derived from an EMBL/GenBank/DDBJ whole genome shotgun (WGS) entry which is preliminary data.</text>
</comment>
<evidence type="ECO:0000313" key="1">
    <source>
        <dbReference type="EMBL" id="GBD53755.1"/>
    </source>
</evidence>
<dbReference type="Proteomes" id="UP000236321">
    <property type="component" value="Unassembled WGS sequence"/>
</dbReference>
<reference evidence="2" key="1">
    <citation type="submission" date="2017-12" db="EMBL/GenBank/DDBJ databases">
        <title>Improved Draft Genome Sequence of Microcystis aeruginosa NIES-298, a Microcystin-Producing Cyanobacterium from Lake Kasumigaura, Japan.</title>
        <authorList>
            <person name="Yamaguchi H."/>
            <person name="Suzuki S."/>
            <person name="Kawachi M."/>
        </authorList>
    </citation>
    <scope>NUCLEOTIDE SEQUENCE [LARGE SCALE GENOMIC DNA]</scope>
    <source>
        <strain evidence="2">NIES-298</strain>
    </source>
</reference>
<dbReference type="Pfam" id="PF11536">
    <property type="entry name" value="DUF3226"/>
    <property type="match status" value="1"/>
</dbReference>
<sequence>MSREHILIGVEGNHDQAFLVKVMCKLLGFSKCEELSNLEPIWKKFIPKYPPPKTGKLYIRLDMPSILYTETLSVAIYAGVGSELIKNLTNKLADMDYNNELSAFAVIADADKDNPAEVARKYHQGFREYFPDFPRVVAATGTIQENRPRVGLYILPNNVDQGVLDTLLCDCGKIAYPEYMNRAKAYIQQFSEEKISQIGWKPFDKEKATIAAVASILKPGKTNTATISDDRWISEQTLMQIPSLQNLLTFLKQLLKMESI</sequence>
<name>A0A2H6BUA2_MICAE</name>
<proteinExistence type="predicted"/>
<protein>
    <submittedName>
        <fullName evidence="1">Uncharacterized protein</fullName>
    </submittedName>
</protein>
<dbReference type="InterPro" id="IPR024508">
    <property type="entry name" value="DUF3226"/>
</dbReference>
<accession>A0A2H6BUA2</accession>
<dbReference type="AlphaFoldDB" id="A0A2H6BUA2"/>